<comment type="similarity">
    <text evidence="1 7">Belongs to the MurCDEF family. MurE subfamily.</text>
</comment>
<dbReference type="Gene3D" id="3.40.1190.10">
    <property type="entry name" value="Mur-like, catalytic domain"/>
    <property type="match status" value="1"/>
</dbReference>
<dbReference type="GO" id="GO:0051301">
    <property type="term" value="P:cell division"/>
    <property type="evidence" value="ECO:0007669"/>
    <property type="project" value="UniProtKB-KW"/>
</dbReference>
<dbReference type="GO" id="GO:0005524">
    <property type="term" value="F:ATP binding"/>
    <property type="evidence" value="ECO:0007669"/>
    <property type="project" value="UniProtKB-UniRule"/>
</dbReference>
<name>A0A7U6GH58_9GAMM</name>
<dbReference type="AlphaFoldDB" id="A0A7U6GH58"/>
<reference evidence="12 13" key="1">
    <citation type="journal article" date="2014" name="PLoS ONE">
        <title>Physiological and genomic features of a novel sulfur-oxidizing gammaproteobacterium belonging to a previously uncultivated symbiotic lineage isolated from a hydrothermal vent.</title>
        <authorList>
            <person name="Nunoura T."/>
            <person name="Takaki Y."/>
            <person name="Kazama H."/>
            <person name="Kakuta J."/>
            <person name="Shimamura S."/>
            <person name="Makita H."/>
            <person name="Hirai M."/>
            <person name="Miyazaki M."/>
            <person name="Takai K."/>
        </authorList>
    </citation>
    <scope>NUCLEOTIDE SEQUENCE [LARGE SCALE GENOMIC DNA]</scope>
    <source>
        <strain evidence="12 13">Hiromi1</strain>
    </source>
</reference>
<feature type="domain" description="Mur ligase C-terminal" evidence="10">
    <location>
        <begin position="352"/>
        <end position="478"/>
    </location>
</feature>
<feature type="binding site" evidence="7">
    <location>
        <position position="480"/>
    </location>
    <ligand>
        <name>meso-2,6-diaminopimelate</name>
        <dbReference type="ChEBI" id="CHEBI:57791"/>
    </ligand>
</feature>
<comment type="catalytic activity">
    <reaction evidence="7">
        <text>UDP-N-acetyl-alpha-D-muramoyl-L-alanyl-D-glutamate + meso-2,6-diaminopimelate + ATP = UDP-N-acetyl-alpha-D-muramoyl-L-alanyl-gamma-D-glutamyl-meso-2,6-diaminopimelate + ADP + phosphate + H(+)</text>
        <dbReference type="Rhea" id="RHEA:23676"/>
        <dbReference type="ChEBI" id="CHEBI:15378"/>
        <dbReference type="ChEBI" id="CHEBI:30616"/>
        <dbReference type="ChEBI" id="CHEBI:43474"/>
        <dbReference type="ChEBI" id="CHEBI:57791"/>
        <dbReference type="ChEBI" id="CHEBI:83900"/>
        <dbReference type="ChEBI" id="CHEBI:83905"/>
        <dbReference type="ChEBI" id="CHEBI:456216"/>
        <dbReference type="EC" id="6.3.2.13"/>
    </reaction>
</comment>
<feature type="binding site" evidence="7">
    <location>
        <position position="195"/>
    </location>
    <ligand>
        <name>UDP-N-acetyl-alpha-D-muramoyl-L-alanyl-D-glutamate</name>
        <dbReference type="ChEBI" id="CHEBI:83900"/>
    </ligand>
</feature>
<feature type="binding site" evidence="7">
    <location>
        <position position="39"/>
    </location>
    <ligand>
        <name>UDP-N-acetyl-alpha-D-muramoyl-L-alanyl-D-glutamate</name>
        <dbReference type="ChEBI" id="CHEBI:83900"/>
    </ligand>
</feature>
<dbReference type="PANTHER" id="PTHR23135:SF4">
    <property type="entry name" value="UDP-N-ACETYLMURAMOYL-L-ALANYL-D-GLUTAMATE--2,6-DIAMINOPIMELATE LIGASE MURE HOMOLOG, CHLOROPLASTIC"/>
    <property type="match status" value="1"/>
</dbReference>
<dbReference type="Pfam" id="PF01225">
    <property type="entry name" value="Mur_ligase"/>
    <property type="match status" value="1"/>
</dbReference>
<protein>
    <recommendedName>
        <fullName evidence="7">UDP-N-acetylmuramoyl-L-alanyl-D-glutamate--2,6-diaminopimelate ligase</fullName>
        <ecNumber evidence="7">6.3.2.13</ecNumber>
    </recommendedName>
    <alternativeName>
        <fullName evidence="7">Meso-A2pm-adding enzyme</fullName>
    </alternativeName>
    <alternativeName>
        <fullName evidence="7">Meso-diaminopimelate-adding enzyme</fullName>
    </alternativeName>
    <alternativeName>
        <fullName evidence="7">UDP-MurNAc-L-Ala-D-Glu:meso-diaminopimelate ligase</fullName>
    </alternativeName>
    <alternativeName>
        <fullName evidence="7">UDP-MurNAc-tripeptide synthetase</fullName>
    </alternativeName>
    <alternativeName>
        <fullName evidence="7">UDP-N-acetylmuramyl-tripeptide synthetase</fullName>
    </alternativeName>
</protein>
<dbReference type="InterPro" id="IPR004101">
    <property type="entry name" value="Mur_ligase_C"/>
</dbReference>
<dbReference type="GO" id="GO:0009252">
    <property type="term" value="P:peptidoglycan biosynthetic process"/>
    <property type="evidence" value="ECO:0007669"/>
    <property type="project" value="UniProtKB-UniRule"/>
</dbReference>
<comment type="cofactor">
    <cofactor evidence="7">
        <name>Mg(2+)</name>
        <dbReference type="ChEBI" id="CHEBI:18420"/>
    </cofactor>
</comment>
<dbReference type="HAMAP" id="MF_00208">
    <property type="entry name" value="MurE"/>
    <property type="match status" value="1"/>
</dbReference>
<evidence type="ECO:0000256" key="3">
    <source>
        <dbReference type="ARBA" id="ARBA00022960"/>
    </source>
</evidence>
<dbReference type="InterPro" id="IPR000713">
    <property type="entry name" value="Mur_ligase_N"/>
</dbReference>
<keyword evidence="7" id="KW-0963">Cytoplasm</keyword>
<gene>
    <name evidence="7 12" type="primary">murE</name>
    <name evidence="12" type="ORF">TBH_C0553</name>
</gene>
<keyword evidence="7" id="KW-0067">ATP-binding</keyword>
<dbReference type="Gene3D" id="3.90.190.20">
    <property type="entry name" value="Mur ligase, C-terminal domain"/>
    <property type="match status" value="1"/>
</dbReference>
<evidence type="ECO:0000256" key="8">
    <source>
        <dbReference type="RuleBase" id="RU004135"/>
    </source>
</evidence>
<feature type="domain" description="Mur ligase N-terminal catalytic" evidence="9">
    <location>
        <begin position="32"/>
        <end position="113"/>
    </location>
</feature>
<evidence type="ECO:0000256" key="1">
    <source>
        <dbReference type="ARBA" id="ARBA00005898"/>
    </source>
</evidence>
<dbReference type="SUPFAM" id="SSF53623">
    <property type="entry name" value="MurD-like peptide ligases, catalytic domain"/>
    <property type="match status" value="1"/>
</dbReference>
<keyword evidence="6 7" id="KW-0961">Cell wall biogenesis/degradation</keyword>
<dbReference type="InterPro" id="IPR005761">
    <property type="entry name" value="UDP-N-AcMur-Glu-dNH2Pim_ligase"/>
</dbReference>
<feature type="binding site" evidence="7">
    <location>
        <begin position="127"/>
        <end position="133"/>
    </location>
    <ligand>
        <name>ATP</name>
        <dbReference type="ChEBI" id="CHEBI:30616"/>
    </ligand>
</feature>
<dbReference type="OrthoDB" id="9800958at2"/>
<dbReference type="RefSeq" id="WP_052469818.1">
    <property type="nucleotide sequence ID" value="NZ_AP012273.1"/>
</dbReference>
<keyword evidence="5 7" id="KW-0131">Cell cycle</keyword>
<dbReference type="NCBIfam" id="NF001126">
    <property type="entry name" value="PRK00139.1-4"/>
    <property type="match status" value="1"/>
</dbReference>
<evidence type="ECO:0000259" key="9">
    <source>
        <dbReference type="Pfam" id="PF01225"/>
    </source>
</evidence>
<evidence type="ECO:0000259" key="11">
    <source>
        <dbReference type="Pfam" id="PF08245"/>
    </source>
</evidence>
<comment type="pathway">
    <text evidence="7 8">Cell wall biogenesis; peptidoglycan biosynthesis.</text>
</comment>
<dbReference type="NCBIfam" id="TIGR01085">
    <property type="entry name" value="murE"/>
    <property type="match status" value="1"/>
</dbReference>
<sequence length="506" mass="53323">MVRVPQPQASWLAGDLLSGLPLAEGNWAAVPVSGLALDSRKVQPGWLFMALQGSQEHGLVHLPQALDQGASLVLAETSADMGVEDIAALDAPVPVLPVKGLGALASSLASRFYGDPAQHMRMVGVTGTNGKTSVSLFLAQALPESWRCAVTGTTGNGFPGDLQAATHTTPDAVEAQRILADLLNQGAGAVAMEVSSHALDQHRLEAVPFHTAVFTNLSRDHLDYHGSMRAYATAKGRLFHTPGLQLAVINTDDEAGAELLETLKGQVRTVACHGGGRTLGADEFIRLESLQAGARGLILELSSSWGQAQINSRLVGDFNAGNLMLVLAVLLAWGIPMEEAVARLEQLETVPGRMQTFGGDDLPLVVVDYAHTPDALGKALSSLRAHCRGRLICVFGCGGDRDRGKRPQMGALAEAMSDRVVVTDDNPRHEASPAIIADILEGMENPSAVLVQPDRARAIACAIEEAVPGDLVLVAGKGHETTQQVGDLCLPFSDLEQVQRHLGGRG</sequence>
<feature type="binding site" evidence="7">
    <location>
        <position position="476"/>
    </location>
    <ligand>
        <name>meso-2,6-diaminopimelate</name>
        <dbReference type="ChEBI" id="CHEBI:57791"/>
    </ligand>
</feature>
<dbReference type="GO" id="GO:0008765">
    <property type="term" value="F:UDP-N-acetylmuramoylalanyl-D-glutamate-2,6-diaminopimelate ligase activity"/>
    <property type="evidence" value="ECO:0007669"/>
    <property type="project" value="UniProtKB-UniRule"/>
</dbReference>
<dbReference type="InterPro" id="IPR013221">
    <property type="entry name" value="Mur_ligase_cen"/>
</dbReference>
<evidence type="ECO:0000256" key="2">
    <source>
        <dbReference type="ARBA" id="ARBA00022618"/>
    </source>
</evidence>
<dbReference type="EC" id="6.3.2.13" evidence="7"/>
<evidence type="ECO:0000313" key="12">
    <source>
        <dbReference type="EMBL" id="BAO43498.1"/>
    </source>
</evidence>
<keyword evidence="7" id="KW-0547">Nucleotide-binding</keyword>
<organism evidence="12 13">
    <name type="scientific">Thiolapillus brandeum</name>
    <dbReference type="NCBI Taxonomy" id="1076588"/>
    <lineage>
        <taxon>Bacteria</taxon>
        <taxon>Pseudomonadati</taxon>
        <taxon>Pseudomonadota</taxon>
        <taxon>Gammaproteobacteria</taxon>
        <taxon>Chromatiales</taxon>
        <taxon>Sedimenticolaceae</taxon>
        <taxon>Thiolapillus</taxon>
    </lineage>
</organism>
<dbReference type="Proteomes" id="UP000031631">
    <property type="component" value="Chromosome"/>
</dbReference>
<feature type="domain" description="Mur ligase central" evidence="11">
    <location>
        <begin position="125"/>
        <end position="329"/>
    </location>
</feature>
<dbReference type="Pfam" id="PF02875">
    <property type="entry name" value="Mur_ligase_C"/>
    <property type="match status" value="1"/>
</dbReference>
<dbReference type="SUPFAM" id="SSF53244">
    <property type="entry name" value="MurD-like peptide ligases, peptide-binding domain"/>
    <property type="match status" value="1"/>
</dbReference>
<evidence type="ECO:0000256" key="5">
    <source>
        <dbReference type="ARBA" id="ARBA00023306"/>
    </source>
</evidence>
<feature type="binding site" evidence="7">
    <location>
        <position position="37"/>
    </location>
    <ligand>
        <name>UDP-N-acetyl-alpha-D-muramoyl-L-alanyl-D-glutamate</name>
        <dbReference type="ChEBI" id="CHEBI:83900"/>
    </ligand>
</feature>
<keyword evidence="7" id="KW-0460">Magnesium</keyword>
<feature type="binding site" evidence="7">
    <location>
        <position position="201"/>
    </location>
    <ligand>
        <name>UDP-N-acetyl-alpha-D-muramoyl-L-alanyl-D-glutamate</name>
        <dbReference type="ChEBI" id="CHEBI:83900"/>
    </ligand>
</feature>
<feature type="modified residue" description="N6-carboxylysine" evidence="7">
    <location>
        <position position="235"/>
    </location>
</feature>
<dbReference type="InterPro" id="IPR036565">
    <property type="entry name" value="Mur-like_cat_sf"/>
</dbReference>
<dbReference type="Gene3D" id="3.40.1390.10">
    <property type="entry name" value="MurE/MurF, N-terminal domain"/>
    <property type="match status" value="1"/>
</dbReference>
<feature type="binding site" evidence="7">
    <location>
        <position position="203"/>
    </location>
    <ligand>
        <name>UDP-N-acetyl-alpha-D-muramoyl-L-alanyl-D-glutamate</name>
        <dbReference type="ChEBI" id="CHEBI:83900"/>
    </ligand>
</feature>
<dbReference type="KEGG" id="tbn:TBH_C0553"/>
<proteinExistence type="inferred from homology"/>
<evidence type="ECO:0000256" key="7">
    <source>
        <dbReference type="HAMAP-Rule" id="MF_00208"/>
    </source>
</evidence>
<keyword evidence="13" id="KW-1185">Reference proteome</keyword>
<dbReference type="GO" id="GO:0005737">
    <property type="term" value="C:cytoplasm"/>
    <property type="evidence" value="ECO:0007669"/>
    <property type="project" value="UniProtKB-SubCell"/>
</dbReference>
<comment type="caution">
    <text evidence="7">Lacks conserved residue(s) required for the propagation of feature annotation.</text>
</comment>
<evidence type="ECO:0000259" key="10">
    <source>
        <dbReference type="Pfam" id="PF02875"/>
    </source>
</evidence>
<evidence type="ECO:0000256" key="4">
    <source>
        <dbReference type="ARBA" id="ARBA00022984"/>
    </source>
</evidence>
<feature type="short sequence motif" description="Meso-diaminopimelate recognition motif" evidence="7">
    <location>
        <begin position="425"/>
        <end position="428"/>
    </location>
</feature>
<dbReference type="SUPFAM" id="SSF63418">
    <property type="entry name" value="MurE/MurF N-terminal domain"/>
    <property type="match status" value="1"/>
</dbReference>
<dbReference type="Pfam" id="PF08245">
    <property type="entry name" value="Mur_ligase_M"/>
    <property type="match status" value="1"/>
</dbReference>
<dbReference type="GO" id="GO:0008360">
    <property type="term" value="P:regulation of cell shape"/>
    <property type="evidence" value="ECO:0007669"/>
    <property type="project" value="UniProtKB-KW"/>
</dbReference>
<dbReference type="UniPathway" id="UPA00219"/>
<accession>A0A7U6GH58</accession>
<keyword evidence="3 7" id="KW-0133">Cell shape</keyword>
<feature type="binding site" evidence="7">
    <location>
        <begin position="168"/>
        <end position="169"/>
    </location>
    <ligand>
        <name>UDP-N-acetyl-alpha-D-muramoyl-L-alanyl-D-glutamate</name>
        <dbReference type="ChEBI" id="CHEBI:83900"/>
    </ligand>
</feature>
<keyword evidence="2 7" id="KW-0132">Cell division</keyword>
<dbReference type="InterPro" id="IPR035911">
    <property type="entry name" value="MurE/MurF_N"/>
</dbReference>
<evidence type="ECO:0000256" key="6">
    <source>
        <dbReference type="ARBA" id="ARBA00023316"/>
    </source>
</evidence>
<dbReference type="InterPro" id="IPR036615">
    <property type="entry name" value="Mur_ligase_C_dom_sf"/>
</dbReference>
<keyword evidence="4 7" id="KW-0573">Peptidoglycan synthesis</keyword>
<dbReference type="GO" id="GO:0000287">
    <property type="term" value="F:magnesium ion binding"/>
    <property type="evidence" value="ECO:0007669"/>
    <property type="project" value="UniProtKB-UniRule"/>
</dbReference>
<feature type="binding site" evidence="7">
    <location>
        <begin position="425"/>
        <end position="428"/>
    </location>
    <ligand>
        <name>meso-2,6-diaminopimelate</name>
        <dbReference type="ChEBI" id="CHEBI:57791"/>
    </ligand>
</feature>
<comment type="function">
    <text evidence="7">Catalyzes the addition of meso-diaminopimelic acid to the nucleotide precursor UDP-N-acetylmuramoyl-L-alanyl-D-glutamate (UMAG) in the biosynthesis of bacterial cell-wall peptidoglycan.</text>
</comment>
<evidence type="ECO:0000313" key="13">
    <source>
        <dbReference type="Proteomes" id="UP000031631"/>
    </source>
</evidence>
<dbReference type="GO" id="GO:0071555">
    <property type="term" value="P:cell wall organization"/>
    <property type="evidence" value="ECO:0007669"/>
    <property type="project" value="UniProtKB-KW"/>
</dbReference>
<comment type="PTM">
    <text evidence="7">Carboxylation is probably crucial for Mg(2+) binding and, consequently, for the gamma-phosphate positioning of ATP.</text>
</comment>
<dbReference type="NCBIfam" id="NF001124">
    <property type="entry name" value="PRK00139.1-2"/>
    <property type="match status" value="1"/>
</dbReference>
<dbReference type="EMBL" id="AP012273">
    <property type="protein sequence ID" value="BAO43498.1"/>
    <property type="molecule type" value="Genomic_DNA"/>
</dbReference>
<comment type="subcellular location">
    <subcellularLocation>
        <location evidence="7 8">Cytoplasm</location>
    </subcellularLocation>
</comment>
<feature type="binding site" evidence="7">
    <location>
        <position position="401"/>
    </location>
    <ligand>
        <name>meso-2,6-diaminopimelate</name>
        <dbReference type="ChEBI" id="CHEBI:57791"/>
    </ligand>
</feature>
<keyword evidence="7 12" id="KW-0436">Ligase</keyword>
<dbReference type="PANTHER" id="PTHR23135">
    <property type="entry name" value="MUR LIGASE FAMILY MEMBER"/>
    <property type="match status" value="1"/>
</dbReference>